<feature type="domain" description="IrrE N-terminal-like" evidence="1">
    <location>
        <begin position="40"/>
        <end position="162"/>
    </location>
</feature>
<organism evidence="2 3">
    <name type="scientific">Salegentibacter echinorum</name>
    <dbReference type="NCBI Taxonomy" id="1073325"/>
    <lineage>
        <taxon>Bacteria</taxon>
        <taxon>Pseudomonadati</taxon>
        <taxon>Bacteroidota</taxon>
        <taxon>Flavobacteriia</taxon>
        <taxon>Flavobacteriales</taxon>
        <taxon>Flavobacteriaceae</taxon>
        <taxon>Salegentibacter</taxon>
    </lineage>
</organism>
<dbReference type="STRING" id="1073325.SAMN05444483_10753"/>
<protein>
    <recommendedName>
        <fullName evidence="1">IrrE N-terminal-like domain-containing protein</fullName>
    </recommendedName>
</protein>
<keyword evidence="3" id="KW-1185">Reference proteome</keyword>
<reference evidence="3" key="1">
    <citation type="submission" date="2016-11" db="EMBL/GenBank/DDBJ databases">
        <authorList>
            <person name="Varghese N."/>
            <person name="Submissions S."/>
        </authorList>
    </citation>
    <scope>NUCLEOTIDE SEQUENCE [LARGE SCALE GENOMIC DNA]</scope>
    <source>
        <strain evidence="3">DSM 24579</strain>
    </source>
</reference>
<evidence type="ECO:0000313" key="3">
    <source>
        <dbReference type="Proteomes" id="UP000183945"/>
    </source>
</evidence>
<dbReference type="OrthoDB" id="9794834at2"/>
<dbReference type="Gene3D" id="1.10.10.2910">
    <property type="match status" value="1"/>
</dbReference>
<dbReference type="PANTHER" id="PTHR43236:SF1">
    <property type="entry name" value="BLL7220 PROTEIN"/>
    <property type="match status" value="1"/>
</dbReference>
<accession>A0A1M5IA29</accession>
<dbReference type="PANTHER" id="PTHR43236">
    <property type="entry name" value="ANTITOXIN HIGA1"/>
    <property type="match status" value="1"/>
</dbReference>
<sequence>MRKSLKGSNKAKEILELIGFDEITELSMKDLLAGFDILYIEEQLSGSDGIIIRGRSKTIIKVDVNISTPQRKRFVAAHELGHFFLHDRLEFHLDDEKTLSWNRLEEVHKRGIQEIEANDFAGELLMPEKVFRNFILRKPFGPDLIKKVSEHFNTSLTSVIFRMLTLEIAPFFVVFITDGIVRYWRKTEDFKCFTNDITKIPPPEFSVAKEYIDEDYAFVYEGSEKTQFIDKSTWFKLNNWEEDIEFNEYCIPTKKYKTLISVIWEA</sequence>
<dbReference type="Proteomes" id="UP000183945">
    <property type="component" value="Unassembled WGS sequence"/>
</dbReference>
<evidence type="ECO:0000259" key="1">
    <source>
        <dbReference type="Pfam" id="PF06114"/>
    </source>
</evidence>
<evidence type="ECO:0000313" key="2">
    <source>
        <dbReference type="EMBL" id="SHG25085.1"/>
    </source>
</evidence>
<dbReference type="EMBL" id="FQVT01000007">
    <property type="protein sequence ID" value="SHG25085.1"/>
    <property type="molecule type" value="Genomic_DNA"/>
</dbReference>
<name>A0A1M5IA29_SALEC</name>
<dbReference type="Pfam" id="PF06114">
    <property type="entry name" value="Peptidase_M78"/>
    <property type="match status" value="1"/>
</dbReference>
<dbReference type="InterPro" id="IPR010359">
    <property type="entry name" value="IrrE_HExxH"/>
</dbReference>
<proteinExistence type="predicted"/>
<dbReference type="AlphaFoldDB" id="A0A1M5IA29"/>
<dbReference type="RefSeq" id="WP_072879923.1">
    <property type="nucleotide sequence ID" value="NZ_FQVT01000007.1"/>
</dbReference>
<dbReference type="InterPro" id="IPR052345">
    <property type="entry name" value="Rad_response_metalloprotease"/>
</dbReference>
<gene>
    <name evidence="2" type="ORF">SAMN05444483_10753</name>
</gene>